<evidence type="ECO:0000256" key="1">
    <source>
        <dbReference type="SAM" id="MobiDB-lite"/>
    </source>
</evidence>
<dbReference type="EMBL" id="JARKIF010000035">
    <property type="protein sequence ID" value="KAJ7610456.1"/>
    <property type="molecule type" value="Genomic_DNA"/>
</dbReference>
<protein>
    <submittedName>
        <fullName evidence="2">Uncharacterized protein</fullName>
    </submittedName>
</protein>
<accession>A0AAD7B5S1</accession>
<proteinExistence type="predicted"/>
<keyword evidence="3" id="KW-1185">Reference proteome</keyword>
<comment type="caution">
    <text evidence="2">The sequence shown here is derived from an EMBL/GenBank/DDBJ whole genome shotgun (WGS) entry which is preliminary data.</text>
</comment>
<feature type="compositionally biased region" description="Basic and acidic residues" evidence="1">
    <location>
        <begin position="70"/>
        <end position="81"/>
    </location>
</feature>
<reference evidence="2" key="1">
    <citation type="submission" date="2023-03" db="EMBL/GenBank/DDBJ databases">
        <title>Massive genome expansion in bonnet fungi (Mycena s.s.) driven by repeated elements and novel gene families across ecological guilds.</title>
        <authorList>
            <consortium name="Lawrence Berkeley National Laboratory"/>
            <person name="Harder C.B."/>
            <person name="Miyauchi S."/>
            <person name="Viragh M."/>
            <person name="Kuo A."/>
            <person name="Thoen E."/>
            <person name="Andreopoulos B."/>
            <person name="Lu D."/>
            <person name="Skrede I."/>
            <person name="Drula E."/>
            <person name="Henrissat B."/>
            <person name="Morin E."/>
            <person name="Kohler A."/>
            <person name="Barry K."/>
            <person name="LaButti K."/>
            <person name="Morin E."/>
            <person name="Salamov A."/>
            <person name="Lipzen A."/>
            <person name="Mereny Z."/>
            <person name="Hegedus B."/>
            <person name="Baldrian P."/>
            <person name="Stursova M."/>
            <person name="Weitz H."/>
            <person name="Taylor A."/>
            <person name="Grigoriev I.V."/>
            <person name="Nagy L.G."/>
            <person name="Martin F."/>
            <person name="Kauserud H."/>
        </authorList>
    </citation>
    <scope>NUCLEOTIDE SEQUENCE</scope>
    <source>
        <strain evidence="2">9284</strain>
    </source>
</reference>
<evidence type="ECO:0000313" key="3">
    <source>
        <dbReference type="Proteomes" id="UP001221142"/>
    </source>
</evidence>
<sequence length="81" mass="8967">MQQSFLVLCRILSLDGGTGLASRRMIQHSALNARINPGCFSMPWNVLENSQRHLAETRPSEVGKSSATAEQRRQVAPHDAH</sequence>
<dbReference type="AlphaFoldDB" id="A0AAD7B5S1"/>
<dbReference type="Proteomes" id="UP001221142">
    <property type="component" value="Unassembled WGS sequence"/>
</dbReference>
<organism evidence="2 3">
    <name type="scientific">Roridomyces roridus</name>
    <dbReference type="NCBI Taxonomy" id="1738132"/>
    <lineage>
        <taxon>Eukaryota</taxon>
        <taxon>Fungi</taxon>
        <taxon>Dikarya</taxon>
        <taxon>Basidiomycota</taxon>
        <taxon>Agaricomycotina</taxon>
        <taxon>Agaricomycetes</taxon>
        <taxon>Agaricomycetidae</taxon>
        <taxon>Agaricales</taxon>
        <taxon>Marasmiineae</taxon>
        <taxon>Mycenaceae</taxon>
        <taxon>Roridomyces</taxon>
    </lineage>
</organism>
<name>A0AAD7B5S1_9AGAR</name>
<gene>
    <name evidence="2" type="ORF">FB45DRAFT_942520</name>
</gene>
<feature type="compositionally biased region" description="Basic and acidic residues" evidence="1">
    <location>
        <begin position="52"/>
        <end position="61"/>
    </location>
</feature>
<evidence type="ECO:0000313" key="2">
    <source>
        <dbReference type="EMBL" id="KAJ7610456.1"/>
    </source>
</evidence>
<feature type="region of interest" description="Disordered" evidence="1">
    <location>
        <begin position="52"/>
        <end position="81"/>
    </location>
</feature>